<keyword evidence="2" id="KW-1185">Reference proteome</keyword>
<dbReference type="Proteomes" id="UP000256964">
    <property type="component" value="Unassembled WGS sequence"/>
</dbReference>
<evidence type="ECO:0000313" key="1">
    <source>
        <dbReference type="EMBL" id="RDX40246.1"/>
    </source>
</evidence>
<dbReference type="AlphaFoldDB" id="A0A371CIY8"/>
<reference evidence="1 2" key="1">
    <citation type="journal article" date="2018" name="Biotechnol. Biofuels">
        <title>Integrative visual omics of the white-rot fungus Polyporus brumalis exposes the biotechnological potential of its oxidative enzymes for delignifying raw plant biomass.</title>
        <authorList>
            <person name="Miyauchi S."/>
            <person name="Rancon A."/>
            <person name="Drula E."/>
            <person name="Hage H."/>
            <person name="Chaduli D."/>
            <person name="Favel A."/>
            <person name="Grisel S."/>
            <person name="Henrissat B."/>
            <person name="Herpoel-Gimbert I."/>
            <person name="Ruiz-Duenas F.J."/>
            <person name="Chevret D."/>
            <person name="Hainaut M."/>
            <person name="Lin J."/>
            <person name="Wang M."/>
            <person name="Pangilinan J."/>
            <person name="Lipzen A."/>
            <person name="Lesage-Meessen L."/>
            <person name="Navarro D."/>
            <person name="Riley R."/>
            <person name="Grigoriev I.V."/>
            <person name="Zhou S."/>
            <person name="Raouche S."/>
            <person name="Rosso M.N."/>
        </authorList>
    </citation>
    <scope>NUCLEOTIDE SEQUENCE [LARGE SCALE GENOMIC DNA]</scope>
    <source>
        <strain evidence="1 2">BRFM 1820</strain>
    </source>
</reference>
<proteinExistence type="predicted"/>
<gene>
    <name evidence="1" type="ORF">OH76DRAFT_1490457</name>
</gene>
<sequence>MFTGGVVPACCTTPWLPLDNPIWQFTTETLRNLDRAIKEHYDEWWQGAPDSYRVPEFIDAEPVAILAKYGQNIKICAPATFEADRDTWNDMIDFNNILRIHMAYAVHTQAIEASGFEPIDPQRILDRYTHVYTIADPNTRELIEDLENYDLLDGGGREIPISSEDGLPILRRDRFRDPDTPPCGLLQDLNKVLPLFQESSIIPLQDPELDDRERELQDEDFIADILGDPSEPMTPIFTYPQFFSKNIGQWQADGVIKPLLHPLRRLARDIGITADGPLCIEGFKSQAYNNRGPLTGATAGAWARDATTKKTALDKLGYASVQLPHEHLARQMCTAENHASKNALCFENNFIFHIARIKPEYCSGGGFYEHVLMKLRKIFFSPEVNNALRSSTVIFKPAVYPRILEWTTYPITTLLDRV</sequence>
<evidence type="ECO:0000313" key="2">
    <source>
        <dbReference type="Proteomes" id="UP000256964"/>
    </source>
</evidence>
<dbReference type="EMBL" id="KZ857572">
    <property type="protein sequence ID" value="RDX40246.1"/>
    <property type="molecule type" value="Genomic_DNA"/>
</dbReference>
<dbReference type="OrthoDB" id="2804548at2759"/>
<organism evidence="1 2">
    <name type="scientific">Lentinus brumalis</name>
    <dbReference type="NCBI Taxonomy" id="2498619"/>
    <lineage>
        <taxon>Eukaryota</taxon>
        <taxon>Fungi</taxon>
        <taxon>Dikarya</taxon>
        <taxon>Basidiomycota</taxon>
        <taxon>Agaricomycotina</taxon>
        <taxon>Agaricomycetes</taxon>
        <taxon>Polyporales</taxon>
        <taxon>Polyporaceae</taxon>
        <taxon>Lentinus</taxon>
    </lineage>
</organism>
<accession>A0A371CIY8</accession>
<protein>
    <submittedName>
        <fullName evidence="1">Uncharacterized protein</fullName>
    </submittedName>
</protein>
<name>A0A371CIY8_9APHY</name>